<protein>
    <submittedName>
        <fullName evidence="1">Uncharacterized protein</fullName>
    </submittedName>
</protein>
<dbReference type="Gene3D" id="3.60.15.30">
    <property type="entry name" value="Metallo-beta-lactamase domain"/>
    <property type="match status" value="1"/>
</dbReference>
<accession>A0A4Z1HPP0</accession>
<name>A0A4Z1HPP0_9HELO</name>
<sequence length="93" mass="10300">MQGFEHIPLLELQGGSKGFAHPTKYTTSLFNMTTTPDSNNDFKFATRGLIRALEDPHIYSDPSPTDDQQNIVWDTKAYDILAEGCPDIAKAAL</sequence>
<reference evidence="1 2" key="1">
    <citation type="submission" date="2017-12" db="EMBL/GenBank/DDBJ databases">
        <title>Comparative genomics of Botrytis spp.</title>
        <authorList>
            <person name="Valero-Jimenez C.A."/>
            <person name="Tapia P."/>
            <person name="Veloso J."/>
            <person name="Silva-Moreno E."/>
            <person name="Staats M."/>
            <person name="Valdes J.H."/>
            <person name="Van Kan J.A.L."/>
        </authorList>
    </citation>
    <scope>NUCLEOTIDE SEQUENCE [LARGE SCALE GENOMIC DNA]</scope>
    <source>
        <strain evidence="1 2">MUCL11595</strain>
    </source>
</reference>
<organism evidence="1 2">
    <name type="scientific">Botryotinia convoluta</name>
    <dbReference type="NCBI Taxonomy" id="54673"/>
    <lineage>
        <taxon>Eukaryota</taxon>
        <taxon>Fungi</taxon>
        <taxon>Dikarya</taxon>
        <taxon>Ascomycota</taxon>
        <taxon>Pezizomycotina</taxon>
        <taxon>Leotiomycetes</taxon>
        <taxon>Helotiales</taxon>
        <taxon>Sclerotiniaceae</taxon>
        <taxon>Botryotinia</taxon>
    </lineage>
</organism>
<evidence type="ECO:0000313" key="2">
    <source>
        <dbReference type="Proteomes" id="UP000297527"/>
    </source>
</evidence>
<dbReference type="Proteomes" id="UP000297527">
    <property type="component" value="Unassembled WGS sequence"/>
</dbReference>
<evidence type="ECO:0000313" key="1">
    <source>
        <dbReference type="EMBL" id="TGO46943.1"/>
    </source>
</evidence>
<proteinExistence type="predicted"/>
<gene>
    <name evidence="1" type="ORF">BCON_0300g00030</name>
</gene>
<dbReference type="AlphaFoldDB" id="A0A4Z1HPP0"/>
<keyword evidence="2" id="KW-1185">Reference proteome</keyword>
<comment type="caution">
    <text evidence="1">The sequence shown here is derived from an EMBL/GenBank/DDBJ whole genome shotgun (WGS) entry which is preliminary data.</text>
</comment>
<dbReference type="EMBL" id="PQXN01000299">
    <property type="protein sequence ID" value="TGO46943.1"/>
    <property type="molecule type" value="Genomic_DNA"/>
</dbReference>